<dbReference type="Proteomes" id="UP000270094">
    <property type="component" value="Unassembled WGS sequence"/>
</dbReference>
<reference evidence="2 3" key="1">
    <citation type="submission" date="2018-11" db="EMBL/GenBank/DDBJ databases">
        <authorList>
            <consortium name="Pathogen Informatics"/>
        </authorList>
    </citation>
    <scope>NUCLEOTIDE SEQUENCE [LARGE SCALE GENOMIC DNA]</scope>
</reference>
<gene>
    <name evidence="2" type="ORF">SVUK_LOCUS6051</name>
</gene>
<sequence>METLLENNSMRETECVSFVAASAESRSGSQRQSASENNESQIITRSLECLINAQLCPGNTKNEQSAKGSTEEQKGVAEAAQENKMNRVSSADVEQSKEKLETAANIQICTEDAKLNFKSKRYNDDVNEGVDVRIEQCRVAIEPTGLNFKNDGDAANSELLQTTQSRSQSVLNREECCSDGSSARNDKSGECNHEEFVSEERIMSLNVVSNYACTQVQSTSNAPIHSLGDYENIANGVQIDTGSLSSH</sequence>
<evidence type="ECO:0000256" key="1">
    <source>
        <dbReference type="SAM" id="MobiDB-lite"/>
    </source>
</evidence>
<evidence type="ECO:0000313" key="2">
    <source>
        <dbReference type="EMBL" id="VDM71053.1"/>
    </source>
</evidence>
<protein>
    <submittedName>
        <fullName evidence="2">Uncharacterized protein</fullName>
    </submittedName>
</protein>
<evidence type="ECO:0000313" key="3">
    <source>
        <dbReference type="Proteomes" id="UP000270094"/>
    </source>
</evidence>
<accession>A0A3P7IT62</accession>
<dbReference type="EMBL" id="UYYB01018642">
    <property type="protein sequence ID" value="VDM71053.1"/>
    <property type="molecule type" value="Genomic_DNA"/>
</dbReference>
<feature type="region of interest" description="Disordered" evidence="1">
    <location>
        <begin position="60"/>
        <end position="97"/>
    </location>
</feature>
<name>A0A3P7IT62_STRVU</name>
<keyword evidence="3" id="KW-1185">Reference proteome</keyword>
<organism evidence="2 3">
    <name type="scientific">Strongylus vulgaris</name>
    <name type="common">Blood worm</name>
    <dbReference type="NCBI Taxonomy" id="40348"/>
    <lineage>
        <taxon>Eukaryota</taxon>
        <taxon>Metazoa</taxon>
        <taxon>Ecdysozoa</taxon>
        <taxon>Nematoda</taxon>
        <taxon>Chromadorea</taxon>
        <taxon>Rhabditida</taxon>
        <taxon>Rhabditina</taxon>
        <taxon>Rhabditomorpha</taxon>
        <taxon>Strongyloidea</taxon>
        <taxon>Strongylidae</taxon>
        <taxon>Strongylus</taxon>
    </lineage>
</organism>
<dbReference type="AlphaFoldDB" id="A0A3P7IT62"/>
<proteinExistence type="predicted"/>